<dbReference type="Proteomes" id="UP000299102">
    <property type="component" value="Unassembled WGS sequence"/>
</dbReference>
<protein>
    <submittedName>
        <fullName evidence="2">Uncharacterized protein</fullName>
    </submittedName>
</protein>
<comment type="caution">
    <text evidence="2">The sequence shown here is derived from an EMBL/GenBank/DDBJ whole genome shotgun (WGS) entry which is preliminary data.</text>
</comment>
<evidence type="ECO:0000256" key="1">
    <source>
        <dbReference type="SAM" id="MobiDB-lite"/>
    </source>
</evidence>
<sequence>MAELVGSLKKTYRLNDETTTIDGDRIARRQPAPRNYSRQHRRKLSSGPVGRGRGARSALGERLISPPGLSIRGIAATKTARPQKSSGRGFSIDPLLFLFI</sequence>
<feature type="region of interest" description="Disordered" evidence="1">
    <location>
        <begin position="20"/>
        <end position="65"/>
    </location>
</feature>
<dbReference type="AlphaFoldDB" id="A0A4C1Z6U5"/>
<name>A0A4C1Z6U5_EUMVA</name>
<proteinExistence type="predicted"/>
<keyword evidence="3" id="KW-1185">Reference proteome</keyword>
<evidence type="ECO:0000313" key="3">
    <source>
        <dbReference type="Proteomes" id="UP000299102"/>
    </source>
</evidence>
<accession>A0A4C1Z6U5</accession>
<evidence type="ECO:0000313" key="2">
    <source>
        <dbReference type="EMBL" id="GBP82325.1"/>
    </source>
</evidence>
<organism evidence="2 3">
    <name type="scientific">Eumeta variegata</name>
    <name type="common">Bagworm moth</name>
    <name type="synonym">Eumeta japonica</name>
    <dbReference type="NCBI Taxonomy" id="151549"/>
    <lineage>
        <taxon>Eukaryota</taxon>
        <taxon>Metazoa</taxon>
        <taxon>Ecdysozoa</taxon>
        <taxon>Arthropoda</taxon>
        <taxon>Hexapoda</taxon>
        <taxon>Insecta</taxon>
        <taxon>Pterygota</taxon>
        <taxon>Neoptera</taxon>
        <taxon>Endopterygota</taxon>
        <taxon>Lepidoptera</taxon>
        <taxon>Glossata</taxon>
        <taxon>Ditrysia</taxon>
        <taxon>Tineoidea</taxon>
        <taxon>Psychidae</taxon>
        <taxon>Oiketicinae</taxon>
        <taxon>Eumeta</taxon>
    </lineage>
</organism>
<reference evidence="2 3" key="1">
    <citation type="journal article" date="2019" name="Commun. Biol.">
        <title>The bagworm genome reveals a unique fibroin gene that provides high tensile strength.</title>
        <authorList>
            <person name="Kono N."/>
            <person name="Nakamura H."/>
            <person name="Ohtoshi R."/>
            <person name="Tomita M."/>
            <person name="Numata K."/>
            <person name="Arakawa K."/>
        </authorList>
    </citation>
    <scope>NUCLEOTIDE SEQUENCE [LARGE SCALE GENOMIC DNA]</scope>
</reference>
<dbReference type="EMBL" id="BGZK01001558">
    <property type="protein sequence ID" value="GBP82325.1"/>
    <property type="molecule type" value="Genomic_DNA"/>
</dbReference>
<gene>
    <name evidence="2" type="ORF">EVAR_53783_1</name>
</gene>